<accession>A0A8J7QID5</accession>
<dbReference type="Proteomes" id="UP000664417">
    <property type="component" value="Unassembled WGS sequence"/>
</dbReference>
<sequence>MIRILLPVFLLSIGVNLLAQRDLSRYSDQDLRLAALELFDQLATDPSPSLAPYFSSFENGAFRDDSPAVDLLADALVHGEVPLYKDTGPSTPVTAHLLADGLLRVYQLLSVGSDPVVRFEHDNPVSLAVFFVLADRLDGVLDGRLDAPDLTGYYDLWVKQAVPPAALCFDCRLDERWADRRGLINTKGLGELLPRRLRRQLAGNLPNAQKVAVLGRFVREQVVYSDESYNEDFWQTPFETLSSGSGDAEDLAVLFQAVAEHYGLGTKMVVGTLFLSGEQPRAVRNHAWVAYEGEVVDLTSFLGKHETAVYEPKMVLDSENSWFLTAGR</sequence>
<dbReference type="SUPFAM" id="SSF54001">
    <property type="entry name" value="Cysteine proteinases"/>
    <property type="match status" value="1"/>
</dbReference>
<evidence type="ECO:0000259" key="1">
    <source>
        <dbReference type="Pfam" id="PF01841"/>
    </source>
</evidence>
<organism evidence="2 3">
    <name type="scientific">Acanthopleuribacter pedis</name>
    <dbReference type="NCBI Taxonomy" id="442870"/>
    <lineage>
        <taxon>Bacteria</taxon>
        <taxon>Pseudomonadati</taxon>
        <taxon>Acidobacteriota</taxon>
        <taxon>Holophagae</taxon>
        <taxon>Acanthopleuribacterales</taxon>
        <taxon>Acanthopleuribacteraceae</taxon>
        <taxon>Acanthopleuribacter</taxon>
    </lineage>
</organism>
<dbReference type="Pfam" id="PF01841">
    <property type="entry name" value="Transglut_core"/>
    <property type="match status" value="1"/>
</dbReference>
<dbReference type="Gene3D" id="3.10.620.30">
    <property type="match status" value="1"/>
</dbReference>
<comment type="caution">
    <text evidence="2">The sequence shown here is derived from an EMBL/GenBank/DDBJ whole genome shotgun (WGS) entry which is preliminary data.</text>
</comment>
<evidence type="ECO:0000313" key="3">
    <source>
        <dbReference type="Proteomes" id="UP000664417"/>
    </source>
</evidence>
<proteinExistence type="predicted"/>
<dbReference type="RefSeq" id="WP_207858629.1">
    <property type="nucleotide sequence ID" value="NZ_JAFREP010000007.1"/>
</dbReference>
<dbReference type="AlphaFoldDB" id="A0A8J7QID5"/>
<name>A0A8J7QID5_9BACT</name>
<dbReference type="EMBL" id="JAFREP010000007">
    <property type="protein sequence ID" value="MBO1318833.1"/>
    <property type="molecule type" value="Genomic_DNA"/>
</dbReference>
<gene>
    <name evidence="2" type="ORF">J3U88_10195</name>
</gene>
<dbReference type="InterPro" id="IPR002931">
    <property type="entry name" value="Transglutaminase-like"/>
</dbReference>
<dbReference type="InterPro" id="IPR038765">
    <property type="entry name" value="Papain-like_cys_pep_sf"/>
</dbReference>
<keyword evidence="3" id="KW-1185">Reference proteome</keyword>
<feature type="domain" description="Transglutaminase-like" evidence="1">
    <location>
        <begin position="199"/>
        <end position="289"/>
    </location>
</feature>
<reference evidence="2" key="1">
    <citation type="submission" date="2021-03" db="EMBL/GenBank/DDBJ databases">
        <authorList>
            <person name="Wang G."/>
        </authorList>
    </citation>
    <scope>NUCLEOTIDE SEQUENCE</scope>
    <source>
        <strain evidence="2">KCTC 12899</strain>
    </source>
</reference>
<evidence type="ECO:0000313" key="2">
    <source>
        <dbReference type="EMBL" id="MBO1318833.1"/>
    </source>
</evidence>
<protein>
    <submittedName>
        <fullName evidence="2">Transglutaminase domain-containing protein</fullName>
    </submittedName>
</protein>